<feature type="transmembrane region" description="Helical" evidence="3">
    <location>
        <begin position="159"/>
        <end position="177"/>
    </location>
</feature>
<evidence type="ECO:0000256" key="1">
    <source>
        <dbReference type="ARBA" id="ARBA00004127"/>
    </source>
</evidence>
<sequence>MDHLIVERNDFWKEVKLMNVKSTRKAGKGVGLGATSAVAWGIDTVIIGVIIASTPFKQATVLAPIIAAFMHDFFSSLWISFLMIVKGEYINVLKLIKTKSGAILALGALSGGPLAMTFYFLGIQYAGVTYTASIASIFPGIGALLAFFFLKEKMYGRTWFGVILNIIGVIILAYVPSKFNVESSFIIGILFALGAAIFWGLEGVIGAWGMKGKEDVPPVPLYAVNIRQMTSALFYGILIVPFIHGYPLVFQAASSKIVWIIVIAGLLGAANYSLYYMSIDLIGAARGQSLNNTYVFWAIVIEIIFIGTPINVQFVIGTVIVLLGSVLVSGNPKKVKESKT</sequence>
<comment type="caution">
    <text evidence="5">The sequence shown here is derived from an EMBL/GenBank/DDBJ whole genome shotgun (WGS) entry which is preliminary data.</text>
</comment>
<dbReference type="AlphaFoldDB" id="A0A429Y6D3"/>
<organism evidence="5 6">
    <name type="scientific">Siminovitchia acidinfaciens</name>
    <dbReference type="NCBI Taxonomy" id="2321395"/>
    <lineage>
        <taxon>Bacteria</taxon>
        <taxon>Bacillati</taxon>
        <taxon>Bacillota</taxon>
        <taxon>Bacilli</taxon>
        <taxon>Bacillales</taxon>
        <taxon>Bacillaceae</taxon>
        <taxon>Siminovitchia</taxon>
    </lineage>
</organism>
<name>A0A429Y6D3_9BACI</name>
<dbReference type="PANTHER" id="PTHR22911:SF137">
    <property type="entry name" value="SOLUTE CARRIER FAMILY 35 MEMBER G2-RELATED"/>
    <property type="match status" value="1"/>
</dbReference>
<dbReference type="Pfam" id="PF00892">
    <property type="entry name" value="EamA"/>
    <property type="match status" value="2"/>
</dbReference>
<feature type="domain" description="EamA" evidence="4">
    <location>
        <begin position="28"/>
        <end position="173"/>
    </location>
</feature>
<dbReference type="SUPFAM" id="SSF103481">
    <property type="entry name" value="Multidrug resistance efflux transporter EmrE"/>
    <property type="match status" value="2"/>
</dbReference>
<proteinExistence type="inferred from homology"/>
<evidence type="ECO:0000313" key="5">
    <source>
        <dbReference type="EMBL" id="RST76986.1"/>
    </source>
</evidence>
<dbReference type="PANTHER" id="PTHR22911">
    <property type="entry name" value="ACYL-MALONYL CONDENSING ENZYME-RELATED"/>
    <property type="match status" value="1"/>
</dbReference>
<feature type="transmembrane region" description="Helical" evidence="3">
    <location>
        <begin position="232"/>
        <end position="251"/>
    </location>
</feature>
<feature type="transmembrane region" description="Helical" evidence="3">
    <location>
        <begin position="128"/>
        <end position="150"/>
    </location>
</feature>
<dbReference type="InterPro" id="IPR000620">
    <property type="entry name" value="EamA_dom"/>
</dbReference>
<dbReference type="EMBL" id="QYTV02000001">
    <property type="protein sequence ID" value="RST76986.1"/>
    <property type="molecule type" value="Genomic_DNA"/>
</dbReference>
<comment type="subcellular location">
    <subcellularLocation>
        <location evidence="1">Endomembrane system</location>
        <topology evidence="1">Multi-pass membrane protein</topology>
    </subcellularLocation>
</comment>
<evidence type="ECO:0000313" key="6">
    <source>
        <dbReference type="Proteomes" id="UP000287156"/>
    </source>
</evidence>
<keyword evidence="6" id="KW-1185">Reference proteome</keyword>
<dbReference type="GO" id="GO:0016020">
    <property type="term" value="C:membrane"/>
    <property type="evidence" value="ECO:0007669"/>
    <property type="project" value="InterPro"/>
</dbReference>
<reference evidence="5" key="1">
    <citation type="submission" date="2018-12" db="EMBL/GenBank/DDBJ databases">
        <authorList>
            <person name="Sun L."/>
            <person name="Chen Z."/>
        </authorList>
    </citation>
    <scope>NUCLEOTIDE SEQUENCE [LARGE SCALE GENOMIC DNA]</scope>
    <source>
        <strain evidence="5">3-2-2</strain>
    </source>
</reference>
<keyword evidence="3" id="KW-0472">Membrane</keyword>
<comment type="similarity">
    <text evidence="2">Belongs to the EamA transporter family.</text>
</comment>
<accession>A0A429Y6D3</accession>
<keyword evidence="3" id="KW-0812">Transmembrane</keyword>
<gene>
    <name evidence="5" type="ORF">D4T97_000310</name>
</gene>
<feature type="domain" description="EamA" evidence="4">
    <location>
        <begin position="187"/>
        <end position="329"/>
    </location>
</feature>
<feature type="transmembrane region" description="Helical" evidence="3">
    <location>
        <begin position="102"/>
        <end position="122"/>
    </location>
</feature>
<protein>
    <submittedName>
        <fullName evidence="5">DMT family transporter</fullName>
    </submittedName>
</protein>
<evidence type="ECO:0000259" key="4">
    <source>
        <dbReference type="Pfam" id="PF00892"/>
    </source>
</evidence>
<dbReference type="InterPro" id="IPR037185">
    <property type="entry name" value="EmrE-like"/>
</dbReference>
<feature type="transmembrane region" description="Helical" evidence="3">
    <location>
        <begin position="59"/>
        <end position="81"/>
    </location>
</feature>
<feature type="transmembrane region" description="Helical" evidence="3">
    <location>
        <begin position="183"/>
        <end position="201"/>
    </location>
</feature>
<evidence type="ECO:0000256" key="2">
    <source>
        <dbReference type="ARBA" id="ARBA00007362"/>
    </source>
</evidence>
<evidence type="ECO:0000256" key="3">
    <source>
        <dbReference type="SAM" id="Phobius"/>
    </source>
</evidence>
<feature type="transmembrane region" description="Helical" evidence="3">
    <location>
        <begin position="30"/>
        <end position="53"/>
    </location>
</feature>
<dbReference type="Proteomes" id="UP000287156">
    <property type="component" value="Unassembled WGS sequence"/>
</dbReference>
<dbReference type="OrthoDB" id="5604143at2"/>
<feature type="transmembrane region" description="Helical" evidence="3">
    <location>
        <begin position="289"/>
        <end position="306"/>
    </location>
</feature>
<keyword evidence="3" id="KW-1133">Transmembrane helix</keyword>
<feature type="transmembrane region" description="Helical" evidence="3">
    <location>
        <begin position="257"/>
        <end position="277"/>
    </location>
</feature>